<name>A0ABV1YVM9_9HYPH</name>
<accession>A0ABV1YVM9</accession>
<comment type="caution">
    <text evidence="1">The sequence shown here is derived from an EMBL/GenBank/DDBJ whole genome shotgun (WGS) entry which is preliminary data.</text>
</comment>
<organism evidence="1 2">
    <name type="scientific">Mesorhizobium caraganae</name>
    <dbReference type="NCBI Taxonomy" id="483206"/>
    <lineage>
        <taxon>Bacteria</taxon>
        <taxon>Pseudomonadati</taxon>
        <taxon>Pseudomonadota</taxon>
        <taxon>Alphaproteobacteria</taxon>
        <taxon>Hyphomicrobiales</taxon>
        <taxon>Phyllobacteriaceae</taxon>
        <taxon>Mesorhizobium</taxon>
    </lineage>
</organism>
<keyword evidence="2" id="KW-1185">Reference proteome</keyword>
<proteinExistence type="predicted"/>
<dbReference type="RefSeq" id="WP_352556901.1">
    <property type="nucleotide sequence ID" value="NZ_JAMYQB010000004.1"/>
</dbReference>
<dbReference type="Proteomes" id="UP001433071">
    <property type="component" value="Unassembled WGS sequence"/>
</dbReference>
<sequence length="142" mass="15510">MMTEAEFADRIDCNWPYHDVSLGRELIKIAVGISPNAAFIALGELCNLPASVAVEPATLLALVDLWLSEFDHPVAPMAAEGAIAMIERKWLPVPEVLTRMDSVSGYPGLLAALSILYFSCDDIDGRADARLNEIRAAWEKLP</sequence>
<dbReference type="EMBL" id="JAMYQB010000004">
    <property type="protein sequence ID" value="MER9403813.1"/>
    <property type="molecule type" value="Genomic_DNA"/>
</dbReference>
<evidence type="ECO:0000313" key="1">
    <source>
        <dbReference type="EMBL" id="MER9403813.1"/>
    </source>
</evidence>
<gene>
    <name evidence="1" type="ORF">NKI36_07095</name>
</gene>
<reference evidence="1 2" key="1">
    <citation type="journal article" date="2024" name="Proc. Natl. Acad. Sci. U.S.A.">
        <title>The evolutionary genomics of adaptation to stress in wild rhizobium bacteria.</title>
        <authorList>
            <person name="Kehlet-Delgado H."/>
            <person name="Montoya A.P."/>
            <person name="Jensen K.T."/>
            <person name="Wendlandt C.E."/>
            <person name="Dexheimer C."/>
            <person name="Roberts M."/>
            <person name="Torres Martinez L."/>
            <person name="Friesen M.L."/>
            <person name="Griffitts J.S."/>
            <person name="Porter S.S."/>
        </authorList>
    </citation>
    <scope>NUCLEOTIDE SEQUENCE [LARGE SCALE GENOMIC DNA]</scope>
    <source>
        <strain evidence="1 2">M0641</strain>
    </source>
</reference>
<evidence type="ECO:0000313" key="2">
    <source>
        <dbReference type="Proteomes" id="UP001433071"/>
    </source>
</evidence>
<protein>
    <submittedName>
        <fullName evidence="1">Uncharacterized protein</fullName>
    </submittedName>
</protein>